<organism evidence="2">
    <name type="scientific">Oscillatoriales cyanobacterium SpSt-418</name>
    <dbReference type="NCBI Taxonomy" id="2282169"/>
    <lineage>
        <taxon>Bacteria</taxon>
        <taxon>Bacillati</taxon>
        <taxon>Cyanobacteriota</taxon>
        <taxon>Cyanophyceae</taxon>
        <taxon>Oscillatoriophycideae</taxon>
        <taxon>Oscillatoriales</taxon>
    </lineage>
</organism>
<name>A0A7C3KJG9_9CYAN</name>
<dbReference type="PANTHER" id="PTHR45947:SF3">
    <property type="entry name" value="SULFOQUINOVOSYL TRANSFERASE SQD2"/>
    <property type="match status" value="1"/>
</dbReference>
<dbReference type="Pfam" id="PF00534">
    <property type="entry name" value="Glycos_transf_1"/>
    <property type="match status" value="1"/>
</dbReference>
<dbReference type="PANTHER" id="PTHR45947">
    <property type="entry name" value="SULFOQUINOVOSYL TRANSFERASE SQD2"/>
    <property type="match status" value="1"/>
</dbReference>
<dbReference type="GO" id="GO:0016757">
    <property type="term" value="F:glycosyltransferase activity"/>
    <property type="evidence" value="ECO:0007669"/>
    <property type="project" value="InterPro"/>
</dbReference>
<keyword evidence="2" id="KW-0808">Transferase</keyword>
<dbReference type="CDD" id="cd03801">
    <property type="entry name" value="GT4_PimA-like"/>
    <property type="match status" value="1"/>
</dbReference>
<feature type="domain" description="Glycosyl transferase family 1" evidence="1">
    <location>
        <begin position="230"/>
        <end position="395"/>
    </location>
</feature>
<dbReference type="SUPFAM" id="SSF53756">
    <property type="entry name" value="UDP-Glycosyltransferase/glycogen phosphorylase"/>
    <property type="match status" value="1"/>
</dbReference>
<dbReference type="InterPro" id="IPR001296">
    <property type="entry name" value="Glyco_trans_1"/>
</dbReference>
<dbReference type="Gene3D" id="3.40.50.2000">
    <property type="entry name" value="Glycogen Phosphorylase B"/>
    <property type="match status" value="2"/>
</dbReference>
<gene>
    <name evidence="2" type="ORF">ENR64_27640</name>
</gene>
<accession>A0A7C3KJG9</accession>
<proteinExistence type="predicted"/>
<evidence type="ECO:0000313" key="2">
    <source>
        <dbReference type="EMBL" id="HFN01452.1"/>
    </source>
</evidence>
<evidence type="ECO:0000259" key="1">
    <source>
        <dbReference type="Pfam" id="PF00534"/>
    </source>
</evidence>
<sequence>MGKKLRVLLIAEQCNPEWPSVPLVAYRLYETLSHLVDVTLVTHARNQQGLEKHHPTAKIHYISESNLLQRYYGVVKTLVGGKRTIWPLYHTLSYPIYEEFNQKVYGAFKDQVLAGEFDVVHVVTPMMPRYPSKMVKACRSVPFVLGPVNGGVPFPPGFQEKAKAEFAGLNFLRAVGRWLIPGYVETYRKADKVLAGSTYTYNDLKEMFAIAGDRMELVYENGILDTFFHHPKPSRTDDRVNLLFVGRLVPYKCADIAIDAIARVDEGIRQKLRFTIVGDGSERAALEQQVKRLNLEDTVHFAGWVKPDETINHYATADIFCFPSIREFGGAVVMEAMACGLPCIVVNNGGIGEYVTDQTGFRIEPHSREYVIHQVAEKIALLVEQPEVRQQLAAASVNRARSFVWSRKAEQIVQQYYEAIAQKRLEGVSVLAQGSI</sequence>
<dbReference type="EMBL" id="DSRU01000409">
    <property type="protein sequence ID" value="HFN01452.1"/>
    <property type="molecule type" value="Genomic_DNA"/>
</dbReference>
<dbReference type="AlphaFoldDB" id="A0A7C3KJG9"/>
<protein>
    <submittedName>
        <fullName evidence="2">Glycosyltransferase family 1 protein</fullName>
    </submittedName>
</protein>
<comment type="caution">
    <text evidence="2">The sequence shown here is derived from an EMBL/GenBank/DDBJ whole genome shotgun (WGS) entry which is preliminary data.</text>
</comment>
<reference evidence="2" key="1">
    <citation type="journal article" date="2020" name="mSystems">
        <title>Genome- and Community-Level Interaction Insights into Carbon Utilization and Element Cycling Functions of Hydrothermarchaeota in Hydrothermal Sediment.</title>
        <authorList>
            <person name="Zhou Z."/>
            <person name="Liu Y."/>
            <person name="Xu W."/>
            <person name="Pan J."/>
            <person name="Luo Z.H."/>
            <person name="Li M."/>
        </authorList>
    </citation>
    <scope>NUCLEOTIDE SEQUENCE [LARGE SCALE GENOMIC DNA]</scope>
    <source>
        <strain evidence="2">SpSt-418</strain>
    </source>
</reference>
<dbReference type="InterPro" id="IPR050194">
    <property type="entry name" value="Glycosyltransferase_grp1"/>
</dbReference>